<dbReference type="InterPro" id="IPR003598">
    <property type="entry name" value="Ig_sub2"/>
</dbReference>
<dbReference type="SUPFAM" id="SSF48726">
    <property type="entry name" value="Immunoglobulin"/>
    <property type="match status" value="3"/>
</dbReference>
<evidence type="ECO:0000256" key="3">
    <source>
        <dbReference type="ARBA" id="ARBA00023157"/>
    </source>
</evidence>
<evidence type="ECO:0000256" key="4">
    <source>
        <dbReference type="ARBA" id="ARBA00023319"/>
    </source>
</evidence>
<feature type="domain" description="Ig-like" evidence="6">
    <location>
        <begin position="113"/>
        <end position="201"/>
    </location>
</feature>
<organism evidence="7 8">
    <name type="scientific">Tegillarca granosa</name>
    <name type="common">Malaysian cockle</name>
    <name type="synonym">Anadara granosa</name>
    <dbReference type="NCBI Taxonomy" id="220873"/>
    <lineage>
        <taxon>Eukaryota</taxon>
        <taxon>Metazoa</taxon>
        <taxon>Spiralia</taxon>
        <taxon>Lophotrochozoa</taxon>
        <taxon>Mollusca</taxon>
        <taxon>Bivalvia</taxon>
        <taxon>Autobranchia</taxon>
        <taxon>Pteriomorphia</taxon>
        <taxon>Arcoida</taxon>
        <taxon>Arcoidea</taxon>
        <taxon>Arcidae</taxon>
        <taxon>Tegillarca</taxon>
    </lineage>
</organism>
<evidence type="ECO:0000256" key="2">
    <source>
        <dbReference type="ARBA" id="ARBA00022737"/>
    </source>
</evidence>
<dbReference type="InterPro" id="IPR051170">
    <property type="entry name" value="Neural/epithelial_adhesion"/>
</dbReference>
<dbReference type="InterPro" id="IPR036179">
    <property type="entry name" value="Ig-like_dom_sf"/>
</dbReference>
<dbReference type="InterPro" id="IPR013783">
    <property type="entry name" value="Ig-like_fold"/>
</dbReference>
<sequence length="319" mass="36974">MSGCLQKDWDWEIESKKSFYFYLKMELCFVMFWFLVQIPEIAVKTLEPSFDVPVVNVSWSDPREKTLTLSDRRVIADDRISIERPFTHDWNLYIRNVVPSDAGKYMCTINTNPVKIKYIISGIKAREGETVQLICNATGVPIPTVTWYRRSSGSKTELKEVVGSNGEVLLIHNISRYCDDLYECVAFNDIPPAASREMRVRGKETILECRVSSNPKVYSAWKRNGYEIDNNTGKKDMRRKYRVELYEDDKYTITLSLRIMSIEAEDYGAYTCVSRNELGSDSEDMILYEYIEHTPPPPISRPPVTYKTETRTWAPETDP</sequence>
<dbReference type="InterPro" id="IPR007110">
    <property type="entry name" value="Ig-like_dom"/>
</dbReference>
<keyword evidence="4" id="KW-0393">Immunoglobulin domain</keyword>
<dbReference type="Pfam" id="PF07679">
    <property type="entry name" value="I-set"/>
    <property type="match status" value="1"/>
</dbReference>
<evidence type="ECO:0000256" key="5">
    <source>
        <dbReference type="SAM" id="MobiDB-lite"/>
    </source>
</evidence>
<feature type="region of interest" description="Disordered" evidence="5">
    <location>
        <begin position="296"/>
        <end position="319"/>
    </location>
</feature>
<dbReference type="InterPro" id="IPR003599">
    <property type="entry name" value="Ig_sub"/>
</dbReference>
<evidence type="ECO:0000256" key="1">
    <source>
        <dbReference type="ARBA" id="ARBA00022729"/>
    </source>
</evidence>
<proteinExistence type="predicted"/>
<dbReference type="SMART" id="SM00408">
    <property type="entry name" value="IGc2"/>
    <property type="match status" value="2"/>
</dbReference>
<accession>A0ABQ9EKE3</accession>
<dbReference type="Proteomes" id="UP001217089">
    <property type="component" value="Unassembled WGS sequence"/>
</dbReference>
<keyword evidence="3" id="KW-1015">Disulfide bond</keyword>
<dbReference type="InterPro" id="IPR013098">
    <property type="entry name" value="Ig_I-set"/>
</dbReference>
<keyword evidence="8" id="KW-1185">Reference proteome</keyword>
<protein>
    <recommendedName>
        <fullName evidence="6">Ig-like domain-containing protein</fullName>
    </recommendedName>
</protein>
<dbReference type="EMBL" id="JARBDR010000903">
    <property type="protein sequence ID" value="KAJ8304062.1"/>
    <property type="molecule type" value="Genomic_DNA"/>
</dbReference>
<dbReference type="PROSITE" id="PS50835">
    <property type="entry name" value="IG_LIKE"/>
    <property type="match status" value="2"/>
</dbReference>
<gene>
    <name evidence="7" type="ORF">KUTeg_017645</name>
</gene>
<dbReference type="SMART" id="SM00409">
    <property type="entry name" value="IG"/>
    <property type="match status" value="3"/>
</dbReference>
<reference evidence="7 8" key="1">
    <citation type="submission" date="2022-12" db="EMBL/GenBank/DDBJ databases">
        <title>Chromosome-level genome of Tegillarca granosa.</title>
        <authorList>
            <person name="Kim J."/>
        </authorList>
    </citation>
    <scope>NUCLEOTIDE SEQUENCE [LARGE SCALE GENOMIC DNA]</scope>
    <source>
        <strain evidence="7">Teg-2019</strain>
        <tissue evidence="7">Adductor muscle</tissue>
    </source>
</reference>
<dbReference type="PANTHER" id="PTHR12231:SF253">
    <property type="entry name" value="DPR-INTERACTING PROTEIN ETA, ISOFORM B-RELATED"/>
    <property type="match status" value="1"/>
</dbReference>
<comment type="caution">
    <text evidence="7">The sequence shown here is derived from an EMBL/GenBank/DDBJ whole genome shotgun (WGS) entry which is preliminary data.</text>
</comment>
<name>A0ABQ9EKE3_TEGGR</name>
<evidence type="ECO:0000259" key="6">
    <source>
        <dbReference type="PROSITE" id="PS50835"/>
    </source>
</evidence>
<keyword evidence="1" id="KW-0732">Signal</keyword>
<evidence type="ECO:0000313" key="7">
    <source>
        <dbReference type="EMBL" id="KAJ8304062.1"/>
    </source>
</evidence>
<evidence type="ECO:0000313" key="8">
    <source>
        <dbReference type="Proteomes" id="UP001217089"/>
    </source>
</evidence>
<dbReference type="Gene3D" id="2.60.40.10">
    <property type="entry name" value="Immunoglobulins"/>
    <property type="match status" value="3"/>
</dbReference>
<dbReference type="Pfam" id="PF13927">
    <property type="entry name" value="Ig_3"/>
    <property type="match status" value="1"/>
</dbReference>
<feature type="domain" description="Ig-like" evidence="6">
    <location>
        <begin position="202"/>
        <end position="288"/>
    </location>
</feature>
<dbReference type="PANTHER" id="PTHR12231">
    <property type="entry name" value="CTX-RELATED TYPE I TRANSMEMBRANE PROTEIN"/>
    <property type="match status" value="1"/>
</dbReference>
<keyword evidence="2" id="KW-0677">Repeat</keyword>